<name>K1YBL2_9BACT</name>
<dbReference type="EMBL" id="AMFJ01034300">
    <property type="protein sequence ID" value="EKD29733.1"/>
    <property type="molecule type" value="Genomic_DNA"/>
</dbReference>
<feature type="transmembrane region" description="Helical" evidence="1">
    <location>
        <begin position="165"/>
        <end position="185"/>
    </location>
</feature>
<keyword evidence="1" id="KW-0812">Transmembrane</keyword>
<gene>
    <name evidence="2" type="ORF">ACD_78C00300G0005</name>
</gene>
<protein>
    <submittedName>
        <fullName evidence="2">Uncharacterized protein</fullName>
    </submittedName>
</protein>
<keyword evidence="1" id="KW-0472">Membrane</keyword>
<organism evidence="2">
    <name type="scientific">uncultured bacterium</name>
    <name type="common">gcode 4</name>
    <dbReference type="NCBI Taxonomy" id="1234023"/>
    <lineage>
        <taxon>Bacteria</taxon>
        <taxon>environmental samples</taxon>
    </lineage>
</organism>
<proteinExistence type="predicted"/>
<reference evidence="2" key="1">
    <citation type="journal article" date="2012" name="Science">
        <title>Fermentation, hydrogen, and sulfur metabolism in multiple uncultivated bacterial phyla.</title>
        <authorList>
            <person name="Wrighton K.C."/>
            <person name="Thomas B.C."/>
            <person name="Sharon I."/>
            <person name="Miller C.S."/>
            <person name="Castelle C.J."/>
            <person name="VerBerkmoes N.C."/>
            <person name="Wilkins M.J."/>
            <person name="Hettich R.L."/>
            <person name="Lipton M.S."/>
            <person name="Williams K.H."/>
            <person name="Long P.E."/>
            <person name="Banfield J.F."/>
        </authorList>
    </citation>
    <scope>NUCLEOTIDE SEQUENCE [LARGE SCALE GENOMIC DNA]</scope>
</reference>
<dbReference type="AlphaFoldDB" id="K1YBL2"/>
<evidence type="ECO:0000313" key="2">
    <source>
        <dbReference type="EMBL" id="EKD29733.1"/>
    </source>
</evidence>
<evidence type="ECO:0000256" key="1">
    <source>
        <dbReference type="SAM" id="Phobius"/>
    </source>
</evidence>
<sequence length="189" mass="21945">MKQAVFLNAREIWQYLEGYVTKQYPEKVDHWGVRWSLYASGGIPSYIDPVFVLLTRYPYPNTTLQNTLDIFENILWYLCEPLQKIELYTYSRGAWDFFLFRFWRRILTCSSISWAVAASISSIEYVFLLINITIINTISLSVIIPFSIYLQIFSPNSYLFSKRPILLSSSSICFCCSFTASISGATRLP</sequence>
<keyword evidence="1" id="KW-1133">Transmembrane helix</keyword>
<accession>K1YBL2</accession>
<comment type="caution">
    <text evidence="2">The sequence shown here is derived from an EMBL/GenBank/DDBJ whole genome shotgun (WGS) entry which is preliminary data.</text>
</comment>
<feature type="transmembrane region" description="Helical" evidence="1">
    <location>
        <begin position="126"/>
        <end position="153"/>
    </location>
</feature>